<dbReference type="NCBIfam" id="TIGR01525">
    <property type="entry name" value="ATPase-IB_hvy"/>
    <property type="match status" value="1"/>
</dbReference>
<dbReference type="InterPro" id="IPR051014">
    <property type="entry name" value="Cation_Transport_ATPase_IB"/>
</dbReference>
<dbReference type="NCBIfam" id="TIGR01494">
    <property type="entry name" value="ATPase_P-type"/>
    <property type="match status" value="1"/>
</dbReference>
<evidence type="ECO:0000256" key="7">
    <source>
        <dbReference type="ARBA" id="ARBA00023136"/>
    </source>
</evidence>
<dbReference type="PRINTS" id="PR00120">
    <property type="entry name" value="HATPASE"/>
</dbReference>
<dbReference type="EC" id="7.2.2.12" evidence="8"/>
<dbReference type="Proteomes" id="UP000294614">
    <property type="component" value="Unassembled WGS sequence"/>
</dbReference>
<comment type="caution">
    <text evidence="12">The sequence shown here is derived from an EMBL/GenBank/DDBJ whole genome shotgun (WGS) entry which is preliminary data.</text>
</comment>
<dbReference type="InterPro" id="IPR023299">
    <property type="entry name" value="ATPase_P-typ_cyto_dom_N"/>
</dbReference>
<evidence type="ECO:0000256" key="4">
    <source>
        <dbReference type="ARBA" id="ARBA00022723"/>
    </source>
</evidence>
<dbReference type="InterPro" id="IPR036412">
    <property type="entry name" value="HAD-like_sf"/>
</dbReference>
<proteinExistence type="inferred from homology"/>
<dbReference type="AlphaFoldDB" id="A0A4R1KBI3"/>
<organism evidence="12 13">
    <name type="scientific">Seleniivibrio woodruffii</name>
    <dbReference type="NCBI Taxonomy" id="1078050"/>
    <lineage>
        <taxon>Bacteria</taxon>
        <taxon>Pseudomonadati</taxon>
        <taxon>Deferribacterota</taxon>
        <taxon>Deferribacteres</taxon>
        <taxon>Deferribacterales</taxon>
        <taxon>Geovibrionaceae</taxon>
        <taxon>Seleniivibrio</taxon>
    </lineage>
</organism>
<dbReference type="GO" id="GO:0005524">
    <property type="term" value="F:ATP binding"/>
    <property type="evidence" value="ECO:0007669"/>
    <property type="project" value="UniProtKB-UniRule"/>
</dbReference>
<dbReference type="InterPro" id="IPR059000">
    <property type="entry name" value="ATPase_P-type_domA"/>
</dbReference>
<dbReference type="PROSITE" id="PS00154">
    <property type="entry name" value="ATPASE_E1_E2"/>
    <property type="match status" value="1"/>
</dbReference>
<evidence type="ECO:0000256" key="1">
    <source>
        <dbReference type="ARBA" id="ARBA00004370"/>
    </source>
</evidence>
<keyword evidence="3" id="KW-0812">Transmembrane</keyword>
<evidence type="ECO:0000313" key="13">
    <source>
        <dbReference type="Proteomes" id="UP000294614"/>
    </source>
</evidence>
<dbReference type="Pfam" id="PF00122">
    <property type="entry name" value="E1-E2_ATPase"/>
    <property type="match status" value="1"/>
</dbReference>
<keyword evidence="13" id="KW-1185">Reference proteome</keyword>
<dbReference type="GO" id="GO:0046872">
    <property type="term" value="F:metal ion binding"/>
    <property type="evidence" value="ECO:0007669"/>
    <property type="project" value="UniProtKB-KW"/>
</dbReference>
<evidence type="ECO:0000256" key="2">
    <source>
        <dbReference type="ARBA" id="ARBA00006024"/>
    </source>
</evidence>
<evidence type="ECO:0000256" key="3">
    <source>
        <dbReference type="ARBA" id="ARBA00022692"/>
    </source>
</evidence>
<evidence type="ECO:0000256" key="8">
    <source>
        <dbReference type="ARBA" id="ARBA00039097"/>
    </source>
</evidence>
<dbReference type="SUPFAM" id="SSF81660">
    <property type="entry name" value="Metal cation-transporting ATPase, ATP-binding domain N"/>
    <property type="match status" value="1"/>
</dbReference>
<dbReference type="InterPro" id="IPR027256">
    <property type="entry name" value="P-typ_ATPase_IB"/>
</dbReference>
<dbReference type="InterPro" id="IPR023214">
    <property type="entry name" value="HAD_sf"/>
</dbReference>
<dbReference type="RefSeq" id="WP_132871591.1">
    <property type="nucleotide sequence ID" value="NZ_SMGG01000003.1"/>
</dbReference>
<dbReference type="EMBL" id="SMGG01000003">
    <property type="protein sequence ID" value="TCK61918.1"/>
    <property type="molecule type" value="Genomic_DNA"/>
</dbReference>
<dbReference type="PANTHER" id="PTHR48085">
    <property type="entry name" value="CADMIUM/ZINC-TRANSPORTING ATPASE HMA2-RELATED"/>
    <property type="match status" value="1"/>
</dbReference>
<dbReference type="GO" id="GO:0005886">
    <property type="term" value="C:plasma membrane"/>
    <property type="evidence" value="ECO:0007669"/>
    <property type="project" value="UniProtKB-SubCell"/>
</dbReference>
<dbReference type="InterPro" id="IPR008250">
    <property type="entry name" value="ATPase_P-typ_transduc_dom_A_sf"/>
</dbReference>
<dbReference type="PRINTS" id="PR00119">
    <property type="entry name" value="CATATPASE"/>
</dbReference>
<dbReference type="InterPro" id="IPR023298">
    <property type="entry name" value="ATPase_P-typ_TM_dom_sf"/>
</dbReference>
<dbReference type="SFLD" id="SFLDF00027">
    <property type="entry name" value="p-type_atpase"/>
    <property type="match status" value="1"/>
</dbReference>
<keyword evidence="7" id="KW-0472">Membrane</keyword>
<accession>A0A4R1KBI3</accession>
<dbReference type="Gene3D" id="2.70.150.10">
    <property type="entry name" value="Calcium-transporting ATPase, cytoplasmic transduction domain A"/>
    <property type="match status" value="1"/>
</dbReference>
<dbReference type="SFLD" id="SFLDG00002">
    <property type="entry name" value="C1.7:_P-type_atpase_like"/>
    <property type="match status" value="1"/>
</dbReference>
<dbReference type="GO" id="GO:0016463">
    <property type="term" value="F:P-type zinc transporter activity"/>
    <property type="evidence" value="ECO:0007669"/>
    <property type="project" value="UniProtKB-EC"/>
</dbReference>
<keyword evidence="10" id="KW-0067">ATP-binding</keyword>
<comment type="similarity">
    <text evidence="2 10">Belongs to the cation transport ATPase (P-type) (TC 3.A.3) family. Type IB subfamily.</text>
</comment>
<dbReference type="SUPFAM" id="SSF56784">
    <property type="entry name" value="HAD-like"/>
    <property type="match status" value="1"/>
</dbReference>
<dbReference type="Gene3D" id="3.40.50.1000">
    <property type="entry name" value="HAD superfamily/HAD-like"/>
    <property type="match status" value="1"/>
</dbReference>
<evidence type="ECO:0000256" key="9">
    <source>
        <dbReference type="ARBA" id="ARBA00047308"/>
    </source>
</evidence>
<protein>
    <recommendedName>
        <fullName evidence="8">P-type Zn(2+) transporter</fullName>
        <ecNumber evidence="8">7.2.2.12</ecNumber>
    </recommendedName>
</protein>
<keyword evidence="6" id="KW-1133">Transmembrane helix</keyword>
<comment type="catalytic activity">
    <reaction evidence="9">
        <text>Zn(2+)(in) + ATP + H2O = Zn(2+)(out) + ADP + phosphate + H(+)</text>
        <dbReference type="Rhea" id="RHEA:20621"/>
        <dbReference type="ChEBI" id="CHEBI:15377"/>
        <dbReference type="ChEBI" id="CHEBI:15378"/>
        <dbReference type="ChEBI" id="CHEBI:29105"/>
        <dbReference type="ChEBI" id="CHEBI:30616"/>
        <dbReference type="ChEBI" id="CHEBI:43474"/>
        <dbReference type="ChEBI" id="CHEBI:456216"/>
        <dbReference type="EC" id="7.2.2.12"/>
    </reaction>
</comment>
<keyword evidence="10" id="KW-1003">Cell membrane</keyword>
<name>A0A4R1KBI3_9BACT</name>
<evidence type="ECO:0000256" key="5">
    <source>
        <dbReference type="ARBA" id="ARBA00022967"/>
    </source>
</evidence>
<dbReference type="InterPro" id="IPR018303">
    <property type="entry name" value="ATPase_P-typ_P_site"/>
</dbReference>
<dbReference type="PANTHER" id="PTHR48085:SF5">
    <property type="entry name" value="CADMIUM_ZINC-TRANSPORTING ATPASE HMA4-RELATED"/>
    <property type="match status" value="1"/>
</dbReference>
<dbReference type="SFLD" id="SFLDS00003">
    <property type="entry name" value="Haloacid_Dehalogenase"/>
    <property type="match status" value="1"/>
</dbReference>
<keyword evidence="10" id="KW-0547">Nucleotide-binding</keyword>
<evidence type="ECO:0000256" key="10">
    <source>
        <dbReference type="RuleBase" id="RU362081"/>
    </source>
</evidence>
<reference evidence="12 13" key="1">
    <citation type="submission" date="2019-03" db="EMBL/GenBank/DDBJ databases">
        <title>Genomic Encyclopedia of Type Strains, Phase IV (KMG-IV): sequencing the most valuable type-strain genomes for metagenomic binning, comparative biology and taxonomic classification.</title>
        <authorList>
            <person name="Goeker M."/>
        </authorList>
    </citation>
    <scope>NUCLEOTIDE SEQUENCE [LARGE SCALE GENOMIC DNA]</scope>
    <source>
        <strain evidence="12 13">DSM 24984</strain>
    </source>
</reference>
<dbReference type="Gene3D" id="3.40.1110.10">
    <property type="entry name" value="Calcium-transporting ATPase, cytoplasmic domain N"/>
    <property type="match status" value="1"/>
</dbReference>
<keyword evidence="5" id="KW-1278">Translocase</keyword>
<keyword evidence="4 10" id="KW-0479">Metal-binding</keyword>
<evidence type="ECO:0000259" key="11">
    <source>
        <dbReference type="Pfam" id="PF00122"/>
    </source>
</evidence>
<dbReference type="InterPro" id="IPR001757">
    <property type="entry name" value="P_typ_ATPase"/>
</dbReference>
<dbReference type="SUPFAM" id="SSF81653">
    <property type="entry name" value="Calcium ATPase, transduction domain A"/>
    <property type="match status" value="1"/>
</dbReference>
<evidence type="ECO:0000313" key="12">
    <source>
        <dbReference type="EMBL" id="TCK61918.1"/>
    </source>
</evidence>
<dbReference type="SUPFAM" id="SSF81665">
    <property type="entry name" value="Calcium ATPase, transmembrane domain M"/>
    <property type="match status" value="1"/>
</dbReference>
<feature type="domain" description="P-type ATPase A" evidence="11">
    <location>
        <begin position="202"/>
        <end position="298"/>
    </location>
</feature>
<gene>
    <name evidence="12" type="ORF">C8D98_0425</name>
</gene>
<evidence type="ECO:0000256" key="6">
    <source>
        <dbReference type="ARBA" id="ARBA00022989"/>
    </source>
</evidence>
<dbReference type="GO" id="GO:0016887">
    <property type="term" value="F:ATP hydrolysis activity"/>
    <property type="evidence" value="ECO:0007669"/>
    <property type="project" value="InterPro"/>
</dbReference>
<sequence>MTRFKTYSTGLEKVGIAHKTDGRIRLKAGVLGNPALDCTLLESTLECISGVISVRVNQRANTLVVCHDRDKDITEVLLKTLQTFSHAVFQAEEEIQDSPDLINVYWAGSMWLSKMFLPQWFRTPLTFAGAAPVLMKGIDTLVNEGLKVEVLDATVISMLLLRKDYFTAGSITFLLNLGHYLEASTQYKSDRMLKSLIKPEVEYVWILDGKTEKKVAMGEVLVGSLVIVGAGEMIPVDGIVRGGEGLINQASVTGESLPVTAGPDSEVFAGTVVAEGRLVIEARKVGAETTTARIAKFINNSLKNKSNTEVRAFKIADRMVPVTFGIGLATLLLTRDFRRASSVLSVDYSCALKLVTPTAIKSSMYCAASEGIFIKGAQSLENMAEIDTIIFDKTGTLTKGSLEVSDIISFSDMDEREILRTAASAEEHYSHPIASAVVKEAERRNIPLEETGEVDFIIAHGVSAYVGKRHILAGSRHFIHDDENIDCCAADETADALRKTGRSILYVACDGVLAGIIALKDVPRAESAEVIKELKKRGVSRVVMLTGDHRDTAMHVAGELGIKEVYYEMKPEDKLSVVNRLKSEGHKIAFVGDGVNDAPALLSAHVGISMPEGADLARETSDVILLRNDLRGIVTARITAAKTMKVIKRVSVANIGINTMTVLLSVMGRISPLQSAVLHNGTTLGTLLYALSLSQSGRQK</sequence>
<comment type="subcellular location">
    <subcellularLocation>
        <location evidence="10">Cell membrane</location>
    </subcellularLocation>
    <subcellularLocation>
        <location evidence="1">Membrane</location>
    </subcellularLocation>
</comment>
<dbReference type="Pfam" id="PF00702">
    <property type="entry name" value="Hydrolase"/>
    <property type="match status" value="1"/>
</dbReference>
<dbReference type="InterPro" id="IPR044492">
    <property type="entry name" value="P_typ_ATPase_HD_dom"/>
</dbReference>